<evidence type="ECO:0000313" key="3">
    <source>
        <dbReference type="Proteomes" id="UP000000311"/>
    </source>
</evidence>
<feature type="region of interest" description="Disordered" evidence="1">
    <location>
        <begin position="1"/>
        <end position="22"/>
    </location>
</feature>
<dbReference type="EMBL" id="GL435733">
    <property type="protein sequence ID" value="EFN72783.1"/>
    <property type="molecule type" value="Genomic_DNA"/>
</dbReference>
<feature type="compositionally biased region" description="Basic and acidic residues" evidence="1">
    <location>
        <begin position="13"/>
        <end position="22"/>
    </location>
</feature>
<dbReference type="AlphaFoldDB" id="E2A1A6"/>
<reference evidence="2 3" key="1">
    <citation type="journal article" date="2010" name="Science">
        <title>Genomic comparison of the ants Camponotus floridanus and Harpegnathos saltator.</title>
        <authorList>
            <person name="Bonasio R."/>
            <person name="Zhang G."/>
            <person name="Ye C."/>
            <person name="Mutti N.S."/>
            <person name="Fang X."/>
            <person name="Qin N."/>
            <person name="Donahue G."/>
            <person name="Yang P."/>
            <person name="Li Q."/>
            <person name="Li C."/>
            <person name="Zhang P."/>
            <person name="Huang Z."/>
            <person name="Berger S.L."/>
            <person name="Reinberg D."/>
            <person name="Wang J."/>
            <person name="Liebig J."/>
        </authorList>
    </citation>
    <scope>NUCLEOTIDE SEQUENCE [LARGE SCALE GENOMIC DNA]</scope>
    <source>
        <strain evidence="3">C129</strain>
    </source>
</reference>
<dbReference type="Proteomes" id="UP000000311">
    <property type="component" value="Unassembled WGS sequence"/>
</dbReference>
<accession>E2A1A6</accession>
<name>E2A1A6_CAMFO</name>
<gene>
    <name evidence="2" type="ORF">EAG_07115</name>
</gene>
<dbReference type="InParanoid" id="E2A1A6"/>
<feature type="compositionally biased region" description="Basic residues" evidence="1">
    <location>
        <begin position="1"/>
        <end position="12"/>
    </location>
</feature>
<dbReference type="InterPro" id="IPR029058">
    <property type="entry name" value="AB_hydrolase_fold"/>
</dbReference>
<evidence type="ECO:0000256" key="1">
    <source>
        <dbReference type="SAM" id="MobiDB-lite"/>
    </source>
</evidence>
<sequence>MKKSKSPAKTRRRENITTGKRDVLTKRLPSATVDVTEDAKGFDEIGIYDVSAMVTFITNLRSQPLHTCVGHSMGTTCFYVMASERPEIARMVKMMFNFGPVFLNHMQSPIRFLVPIRRMIKSDFVRFLLKNICDQNITGKICYNIMSVIWGDDREQFNYTLQPIILSDFLDVVSVKAMEHYVQEIHSGKFRKYDYGRARNQLIYNSAEPPDYNLANITVPSALFYGSGDLLVNIVDVKRLYRILPNVVDLYEVPWSKFNHLDFIWAKDAPKLVYERAFKLMKNTNLNNVISIG</sequence>
<evidence type="ECO:0000313" key="2">
    <source>
        <dbReference type="EMBL" id="EFN72783.1"/>
    </source>
</evidence>
<dbReference type="SUPFAM" id="SSF53474">
    <property type="entry name" value="alpha/beta-Hydrolases"/>
    <property type="match status" value="1"/>
</dbReference>
<protein>
    <submittedName>
        <fullName evidence="2">Lipase 3</fullName>
    </submittedName>
</protein>
<organism evidence="3">
    <name type="scientific">Camponotus floridanus</name>
    <name type="common">Florida carpenter ant</name>
    <dbReference type="NCBI Taxonomy" id="104421"/>
    <lineage>
        <taxon>Eukaryota</taxon>
        <taxon>Metazoa</taxon>
        <taxon>Ecdysozoa</taxon>
        <taxon>Arthropoda</taxon>
        <taxon>Hexapoda</taxon>
        <taxon>Insecta</taxon>
        <taxon>Pterygota</taxon>
        <taxon>Neoptera</taxon>
        <taxon>Endopterygota</taxon>
        <taxon>Hymenoptera</taxon>
        <taxon>Apocrita</taxon>
        <taxon>Aculeata</taxon>
        <taxon>Formicoidea</taxon>
        <taxon>Formicidae</taxon>
        <taxon>Formicinae</taxon>
        <taxon>Camponotus</taxon>
    </lineage>
</organism>
<dbReference type="OrthoDB" id="9974421at2759"/>
<dbReference type="Gene3D" id="3.40.50.1820">
    <property type="entry name" value="alpha/beta hydrolase"/>
    <property type="match status" value="1"/>
</dbReference>
<keyword evidence="3" id="KW-1185">Reference proteome</keyword>
<dbReference type="OMA" id="HILCNIA"/>
<dbReference type="PANTHER" id="PTHR11005">
    <property type="entry name" value="LYSOSOMAL ACID LIPASE-RELATED"/>
    <property type="match status" value="1"/>
</dbReference>
<proteinExistence type="predicted"/>